<name>A0A238GZ22_9BURK</name>
<evidence type="ECO:0000313" key="5">
    <source>
        <dbReference type="EMBL" id="SMF98255.1"/>
    </source>
</evidence>
<accession>A0A238GZ22</accession>
<dbReference type="RefSeq" id="WP_089339289.1">
    <property type="nucleotide sequence ID" value="NZ_FXAN01000014.1"/>
</dbReference>
<gene>
    <name evidence="5" type="ORF">BSIN_1547</name>
</gene>
<proteinExistence type="inferred from homology"/>
<dbReference type="GO" id="GO:0016846">
    <property type="term" value="F:carbon-sulfur lyase activity"/>
    <property type="evidence" value="ECO:0007669"/>
    <property type="project" value="InterPro"/>
</dbReference>
<dbReference type="PANTHER" id="PTHR28620:SF1">
    <property type="entry name" value="CENP-V_GFA DOMAIN-CONTAINING PROTEIN"/>
    <property type="match status" value="1"/>
</dbReference>
<evidence type="ECO:0000259" key="4">
    <source>
        <dbReference type="PROSITE" id="PS51891"/>
    </source>
</evidence>
<dbReference type="InterPro" id="IPR052355">
    <property type="entry name" value="CENP-V-like"/>
</dbReference>
<dbReference type="Gene3D" id="2.170.150.70">
    <property type="match status" value="1"/>
</dbReference>
<dbReference type="Pfam" id="PF04828">
    <property type="entry name" value="GFA"/>
    <property type="match status" value="1"/>
</dbReference>
<evidence type="ECO:0000256" key="2">
    <source>
        <dbReference type="ARBA" id="ARBA00022723"/>
    </source>
</evidence>
<reference evidence="5 6" key="1">
    <citation type="submission" date="2017-04" db="EMBL/GenBank/DDBJ databases">
        <authorList>
            <person name="Afonso C.L."/>
            <person name="Miller P.J."/>
            <person name="Scott M.A."/>
            <person name="Spackman E."/>
            <person name="Goraichik I."/>
            <person name="Dimitrov K.M."/>
            <person name="Suarez D.L."/>
            <person name="Swayne D.E."/>
        </authorList>
    </citation>
    <scope>NUCLEOTIDE SEQUENCE [LARGE SCALE GENOMIC DNA]</scope>
    <source>
        <strain evidence="5">LMG 28154</strain>
    </source>
</reference>
<feature type="domain" description="CENP-V/GFA" evidence="4">
    <location>
        <begin position="3"/>
        <end position="111"/>
    </location>
</feature>
<dbReference type="SUPFAM" id="SSF51316">
    <property type="entry name" value="Mss4-like"/>
    <property type="match status" value="1"/>
</dbReference>
<dbReference type="Proteomes" id="UP000198460">
    <property type="component" value="Unassembled WGS sequence"/>
</dbReference>
<evidence type="ECO:0000256" key="1">
    <source>
        <dbReference type="ARBA" id="ARBA00005495"/>
    </source>
</evidence>
<evidence type="ECO:0000256" key="3">
    <source>
        <dbReference type="ARBA" id="ARBA00022833"/>
    </source>
</evidence>
<comment type="similarity">
    <text evidence="1">Belongs to the Gfa family.</text>
</comment>
<organism evidence="5 6">
    <name type="scientific">Burkholderia singularis</name>
    <dbReference type="NCBI Taxonomy" id="1503053"/>
    <lineage>
        <taxon>Bacteria</taxon>
        <taxon>Pseudomonadati</taxon>
        <taxon>Pseudomonadota</taxon>
        <taxon>Betaproteobacteria</taxon>
        <taxon>Burkholderiales</taxon>
        <taxon>Burkholderiaceae</taxon>
        <taxon>Burkholderia</taxon>
        <taxon>pseudomallei group</taxon>
    </lineage>
</organism>
<keyword evidence="3" id="KW-0862">Zinc</keyword>
<dbReference type="PANTHER" id="PTHR28620">
    <property type="entry name" value="CENTROMERE PROTEIN V"/>
    <property type="match status" value="1"/>
</dbReference>
<dbReference type="EMBL" id="FXAN01000014">
    <property type="protein sequence ID" value="SMF98255.1"/>
    <property type="molecule type" value="Genomic_DNA"/>
</dbReference>
<dbReference type="GO" id="GO:0046872">
    <property type="term" value="F:metal ion binding"/>
    <property type="evidence" value="ECO:0007669"/>
    <property type="project" value="UniProtKB-KW"/>
</dbReference>
<keyword evidence="2" id="KW-0479">Metal-binding</keyword>
<protein>
    <submittedName>
        <fullName evidence="5">Gfa-like protein</fullName>
    </submittedName>
</protein>
<evidence type="ECO:0000313" key="6">
    <source>
        <dbReference type="Proteomes" id="UP000198460"/>
    </source>
</evidence>
<dbReference type="PROSITE" id="PS51891">
    <property type="entry name" value="CENP_V_GFA"/>
    <property type="match status" value="1"/>
</dbReference>
<dbReference type="InterPro" id="IPR011057">
    <property type="entry name" value="Mss4-like_sf"/>
</dbReference>
<sequence>MLYTGSCHCGNVKFEVEGEIGGALACNCSLCSRKGALMWFVPRASLRLLMPQERMSTYTFNRHVIKHHFCAVCGIHPFGEGVDPKGNPMAAINLRCVEGIDLDAVTVQHYDGRSQ</sequence>
<dbReference type="InterPro" id="IPR006913">
    <property type="entry name" value="CENP-V/GFA"/>
</dbReference>
<dbReference type="AlphaFoldDB" id="A0A238GZ22"/>